<sequence length="124" mass="13534">NGSGSWFGCVSWQRNGLRCLSGGQERKKATFLLRFQALSARLETRGENGRDIKEKVKALTGVKVPDLSPGGNQRSVNLVEIFLPHKPIRKKGVGGIDNEMGADFKRDIRSVGTPIRLPTSGVES</sequence>
<dbReference type="EMBL" id="BMAW01012302">
    <property type="protein sequence ID" value="GFT27936.1"/>
    <property type="molecule type" value="Genomic_DNA"/>
</dbReference>
<dbReference type="AlphaFoldDB" id="A0A8X6TMX7"/>
<dbReference type="Proteomes" id="UP000887013">
    <property type="component" value="Unassembled WGS sequence"/>
</dbReference>
<organism evidence="1 2">
    <name type="scientific">Nephila pilipes</name>
    <name type="common">Giant wood spider</name>
    <name type="synonym">Nephila maculata</name>
    <dbReference type="NCBI Taxonomy" id="299642"/>
    <lineage>
        <taxon>Eukaryota</taxon>
        <taxon>Metazoa</taxon>
        <taxon>Ecdysozoa</taxon>
        <taxon>Arthropoda</taxon>
        <taxon>Chelicerata</taxon>
        <taxon>Arachnida</taxon>
        <taxon>Araneae</taxon>
        <taxon>Araneomorphae</taxon>
        <taxon>Entelegynae</taxon>
        <taxon>Araneoidea</taxon>
        <taxon>Nephilidae</taxon>
        <taxon>Nephila</taxon>
    </lineage>
</organism>
<evidence type="ECO:0000313" key="2">
    <source>
        <dbReference type="Proteomes" id="UP000887013"/>
    </source>
</evidence>
<evidence type="ECO:0000313" key="1">
    <source>
        <dbReference type="EMBL" id="GFT27936.1"/>
    </source>
</evidence>
<feature type="non-terminal residue" evidence="1">
    <location>
        <position position="1"/>
    </location>
</feature>
<reference evidence="1" key="1">
    <citation type="submission" date="2020-08" db="EMBL/GenBank/DDBJ databases">
        <title>Multicomponent nature underlies the extraordinary mechanical properties of spider dragline silk.</title>
        <authorList>
            <person name="Kono N."/>
            <person name="Nakamura H."/>
            <person name="Mori M."/>
            <person name="Yoshida Y."/>
            <person name="Ohtoshi R."/>
            <person name="Malay A.D."/>
            <person name="Moran D.A.P."/>
            <person name="Tomita M."/>
            <person name="Numata K."/>
            <person name="Arakawa K."/>
        </authorList>
    </citation>
    <scope>NUCLEOTIDE SEQUENCE</scope>
</reference>
<keyword evidence="2" id="KW-1185">Reference proteome</keyword>
<proteinExistence type="predicted"/>
<gene>
    <name evidence="1" type="ORF">NPIL_685331</name>
</gene>
<protein>
    <submittedName>
        <fullName evidence="1">Uncharacterized protein</fullName>
    </submittedName>
</protein>
<name>A0A8X6TMX7_NEPPI</name>
<comment type="caution">
    <text evidence="1">The sequence shown here is derived from an EMBL/GenBank/DDBJ whole genome shotgun (WGS) entry which is preliminary data.</text>
</comment>
<accession>A0A8X6TMX7</accession>